<reference evidence="2 3" key="2">
    <citation type="submission" date="2017-10" db="EMBL/GenBank/DDBJ databases">
        <title>Extensive intraspecific genome diversity in a model arbuscular mycorrhizal fungus.</title>
        <authorList>
            <person name="Chen E.C.H."/>
            <person name="Morin E."/>
            <person name="Baudet D."/>
            <person name="Noel J."/>
            <person name="Ndikumana S."/>
            <person name="Charron P."/>
            <person name="St-Onge C."/>
            <person name="Giorgi J."/>
            <person name="Grigoriev I.V."/>
            <person name="Roux C."/>
            <person name="Martin F.M."/>
            <person name="Corradi N."/>
        </authorList>
    </citation>
    <scope>NUCLEOTIDE SEQUENCE [LARGE SCALE GENOMIC DNA]</scope>
    <source>
        <strain evidence="2 3">C2</strain>
    </source>
</reference>
<dbReference type="Gene3D" id="1.10.510.10">
    <property type="entry name" value="Transferase(Phosphotransferase) domain 1"/>
    <property type="match status" value="1"/>
</dbReference>
<feature type="coiled-coil region" evidence="1">
    <location>
        <begin position="45"/>
        <end position="72"/>
    </location>
</feature>
<name>A0A2N1M363_9GLOM</name>
<dbReference type="VEuPathDB" id="FungiDB:RhiirA1_535611"/>
<dbReference type="SUPFAM" id="SSF56112">
    <property type="entry name" value="Protein kinase-like (PK-like)"/>
    <property type="match status" value="1"/>
</dbReference>
<dbReference type="EMBL" id="LLXL01006272">
    <property type="protein sequence ID" value="PKK56065.1"/>
    <property type="molecule type" value="Genomic_DNA"/>
</dbReference>
<keyword evidence="1" id="KW-0175">Coiled coil</keyword>
<dbReference type="AlphaFoldDB" id="A0A2N1M363"/>
<proteinExistence type="predicted"/>
<dbReference type="InterPro" id="IPR011009">
    <property type="entry name" value="Kinase-like_dom_sf"/>
</dbReference>
<organism evidence="2 3">
    <name type="scientific">Rhizophagus irregularis</name>
    <dbReference type="NCBI Taxonomy" id="588596"/>
    <lineage>
        <taxon>Eukaryota</taxon>
        <taxon>Fungi</taxon>
        <taxon>Fungi incertae sedis</taxon>
        <taxon>Mucoromycota</taxon>
        <taxon>Glomeromycotina</taxon>
        <taxon>Glomeromycetes</taxon>
        <taxon>Glomerales</taxon>
        <taxon>Glomeraceae</taxon>
        <taxon>Rhizophagus</taxon>
    </lineage>
</organism>
<evidence type="ECO:0000256" key="1">
    <source>
        <dbReference type="SAM" id="Coils"/>
    </source>
</evidence>
<evidence type="ECO:0000313" key="2">
    <source>
        <dbReference type="EMBL" id="PKK56065.1"/>
    </source>
</evidence>
<dbReference type="Proteomes" id="UP000233469">
    <property type="component" value="Unassembled WGS sequence"/>
</dbReference>
<gene>
    <name evidence="2" type="ORF">RhiirC2_800834</name>
</gene>
<feature type="non-terminal residue" evidence="2">
    <location>
        <position position="1"/>
    </location>
</feature>
<evidence type="ECO:0008006" key="4">
    <source>
        <dbReference type="Google" id="ProtNLM"/>
    </source>
</evidence>
<evidence type="ECO:0000313" key="3">
    <source>
        <dbReference type="Proteomes" id="UP000233469"/>
    </source>
</evidence>
<sequence>RRNSCGDRVAEAVVAVHLIKKCLDANPLNRPTAKEIEEILHKWFYKLTDNQTKELQRQVKEVEKINNNLTNTLSVSSKLSYQTHSEAIYTSKLLNFNNLTEQINSDDYYYENDNIISMKLSARLSLQIDISPWNINESGKPVNIASPMVKIKFRKKRFHLIMHSVYIKYFAFNHYNPQSVFLKIK</sequence>
<reference evidence="2 3" key="1">
    <citation type="submission" date="2016-04" db="EMBL/GenBank/DDBJ databases">
        <title>Genome analyses suggest a sexual origin of heterokaryosis in a supposedly ancient asexual fungus.</title>
        <authorList>
            <person name="Ropars J."/>
            <person name="Sedzielewska K."/>
            <person name="Noel J."/>
            <person name="Charron P."/>
            <person name="Farinelli L."/>
            <person name="Marton T."/>
            <person name="Kruger M."/>
            <person name="Pelin A."/>
            <person name="Brachmann A."/>
            <person name="Corradi N."/>
        </authorList>
    </citation>
    <scope>NUCLEOTIDE SEQUENCE [LARGE SCALE GENOMIC DNA]</scope>
    <source>
        <strain evidence="2 3">C2</strain>
    </source>
</reference>
<accession>A0A2N1M363</accession>
<comment type="caution">
    <text evidence="2">The sequence shown here is derived from an EMBL/GenBank/DDBJ whole genome shotgun (WGS) entry which is preliminary data.</text>
</comment>
<protein>
    <recommendedName>
        <fullName evidence="4">Protein kinase domain-containing protein</fullName>
    </recommendedName>
</protein>
<dbReference type="VEuPathDB" id="FungiDB:FUN_020402"/>